<dbReference type="Proteomes" id="UP000595437">
    <property type="component" value="Chromosome 7"/>
</dbReference>
<keyword evidence="4 5" id="KW-0238">DNA-binding</keyword>
<evidence type="ECO:0000256" key="1">
    <source>
        <dbReference type="ARBA" id="ARBA00022723"/>
    </source>
</evidence>
<evidence type="ECO:0000313" key="8">
    <source>
        <dbReference type="EMBL" id="QQP50444.1"/>
    </source>
</evidence>
<dbReference type="AlphaFoldDB" id="A0A7T8HIA9"/>
<dbReference type="PANTHER" id="PTHR46600">
    <property type="entry name" value="THAP DOMAIN-CONTAINING"/>
    <property type="match status" value="1"/>
</dbReference>
<feature type="non-terminal residue" evidence="8">
    <location>
        <position position="178"/>
    </location>
</feature>
<keyword evidence="1" id="KW-0479">Metal-binding</keyword>
<dbReference type="SMART" id="SM00980">
    <property type="entry name" value="THAP"/>
    <property type="match status" value="1"/>
</dbReference>
<dbReference type="PANTHER" id="PTHR46600:SF11">
    <property type="entry name" value="THAP DOMAIN-CONTAINING PROTEIN 10"/>
    <property type="match status" value="1"/>
</dbReference>
<feature type="compositionally biased region" description="Pro residues" evidence="6">
    <location>
        <begin position="145"/>
        <end position="155"/>
    </location>
</feature>
<dbReference type="SMART" id="SM00692">
    <property type="entry name" value="DM3"/>
    <property type="match status" value="1"/>
</dbReference>
<dbReference type="SUPFAM" id="SSF57716">
    <property type="entry name" value="Glucocorticoid receptor-like (DNA-binding domain)"/>
    <property type="match status" value="1"/>
</dbReference>
<evidence type="ECO:0000256" key="2">
    <source>
        <dbReference type="ARBA" id="ARBA00022771"/>
    </source>
</evidence>
<keyword evidence="2 5" id="KW-0863">Zinc-finger</keyword>
<dbReference type="OrthoDB" id="6611136at2759"/>
<dbReference type="InterPro" id="IPR006612">
    <property type="entry name" value="THAP_Znf"/>
</dbReference>
<accession>A0A7T8HIA9</accession>
<sequence>MASINIKKKKRQCAVTVCPSLDPNAHNVLYHSFPTNIKQRKAWTIACKRGDSTFQPASSFMCSLHFTEEDYERDLMHELLNLPIRKKIKKGVVPTLNLNEKIETNLSEYTSMEPSSKRNDRILKRNYRQITQECLDKYESSNSSLPPPSKQPPSPQVLLPSSSEDNCHDKRVSKSMSK</sequence>
<protein>
    <recommendedName>
        <fullName evidence="7">THAP-type domain-containing protein</fullName>
    </recommendedName>
</protein>
<evidence type="ECO:0000256" key="6">
    <source>
        <dbReference type="SAM" id="MobiDB-lite"/>
    </source>
</evidence>
<evidence type="ECO:0000313" key="9">
    <source>
        <dbReference type="Proteomes" id="UP000595437"/>
    </source>
</evidence>
<feature type="domain" description="THAP-type" evidence="7">
    <location>
        <begin position="9"/>
        <end position="97"/>
    </location>
</feature>
<keyword evidence="9" id="KW-1185">Reference proteome</keyword>
<proteinExistence type="predicted"/>
<dbReference type="PROSITE" id="PS50950">
    <property type="entry name" value="ZF_THAP"/>
    <property type="match status" value="1"/>
</dbReference>
<dbReference type="EMBL" id="CP045896">
    <property type="protein sequence ID" value="QQP50444.1"/>
    <property type="molecule type" value="Genomic_DNA"/>
</dbReference>
<evidence type="ECO:0000256" key="4">
    <source>
        <dbReference type="ARBA" id="ARBA00023125"/>
    </source>
</evidence>
<evidence type="ECO:0000259" key="7">
    <source>
        <dbReference type="PROSITE" id="PS50950"/>
    </source>
</evidence>
<evidence type="ECO:0000256" key="3">
    <source>
        <dbReference type="ARBA" id="ARBA00022833"/>
    </source>
</evidence>
<gene>
    <name evidence="8" type="ORF">FKW44_011450</name>
</gene>
<evidence type="ECO:0000256" key="5">
    <source>
        <dbReference type="PROSITE-ProRule" id="PRU00309"/>
    </source>
</evidence>
<dbReference type="Pfam" id="PF05485">
    <property type="entry name" value="THAP"/>
    <property type="match status" value="1"/>
</dbReference>
<organism evidence="8 9">
    <name type="scientific">Caligus rogercresseyi</name>
    <name type="common">Sea louse</name>
    <dbReference type="NCBI Taxonomy" id="217165"/>
    <lineage>
        <taxon>Eukaryota</taxon>
        <taxon>Metazoa</taxon>
        <taxon>Ecdysozoa</taxon>
        <taxon>Arthropoda</taxon>
        <taxon>Crustacea</taxon>
        <taxon>Multicrustacea</taxon>
        <taxon>Hexanauplia</taxon>
        <taxon>Copepoda</taxon>
        <taxon>Siphonostomatoida</taxon>
        <taxon>Caligidae</taxon>
        <taxon>Caligus</taxon>
    </lineage>
</organism>
<dbReference type="GO" id="GO:0043565">
    <property type="term" value="F:sequence-specific DNA binding"/>
    <property type="evidence" value="ECO:0007669"/>
    <property type="project" value="InterPro"/>
</dbReference>
<keyword evidence="3" id="KW-0862">Zinc</keyword>
<dbReference type="InterPro" id="IPR026516">
    <property type="entry name" value="THAP1/10"/>
</dbReference>
<name>A0A7T8HIA9_CALRO</name>
<feature type="region of interest" description="Disordered" evidence="6">
    <location>
        <begin position="136"/>
        <end position="178"/>
    </location>
</feature>
<reference evidence="9" key="1">
    <citation type="submission" date="2021-01" db="EMBL/GenBank/DDBJ databases">
        <title>Caligus Genome Assembly.</title>
        <authorList>
            <person name="Gallardo-Escarate C."/>
        </authorList>
    </citation>
    <scope>NUCLEOTIDE SEQUENCE [LARGE SCALE GENOMIC DNA]</scope>
</reference>
<dbReference type="GO" id="GO:0008270">
    <property type="term" value="F:zinc ion binding"/>
    <property type="evidence" value="ECO:0007669"/>
    <property type="project" value="UniProtKB-KW"/>
</dbReference>